<dbReference type="Proteomes" id="UP000309186">
    <property type="component" value="Unassembled WGS sequence"/>
</dbReference>
<comment type="subcellular location">
    <subcellularLocation>
        <location evidence="1">Cell membrane</location>
        <topology evidence="1">Multi-pass membrane protein</topology>
    </subcellularLocation>
</comment>
<reference evidence="8 9" key="1">
    <citation type="submission" date="2018-01" db="EMBL/GenBank/DDBJ databases">
        <title>Co-occurrence of chitin degradation, pigmentation and bioactivity in marine Pseudoalteromonas.</title>
        <authorList>
            <person name="Paulsen S."/>
            <person name="Gram L."/>
            <person name="Machado H."/>
        </authorList>
    </citation>
    <scope>NUCLEOTIDE SEQUENCE [LARGE SCALE GENOMIC DNA]</scope>
    <source>
        <strain evidence="8 9">S3663</strain>
    </source>
</reference>
<dbReference type="EMBL" id="PPSW01000017">
    <property type="protein sequence ID" value="TLX46751.1"/>
    <property type="molecule type" value="Genomic_DNA"/>
</dbReference>
<evidence type="ECO:0000256" key="1">
    <source>
        <dbReference type="ARBA" id="ARBA00004651"/>
    </source>
</evidence>
<evidence type="ECO:0000256" key="5">
    <source>
        <dbReference type="ARBA" id="ARBA00023136"/>
    </source>
</evidence>
<evidence type="ECO:0000256" key="6">
    <source>
        <dbReference type="SAM" id="Phobius"/>
    </source>
</evidence>
<feature type="transmembrane region" description="Helical" evidence="6">
    <location>
        <begin position="378"/>
        <end position="401"/>
    </location>
</feature>
<feature type="transmembrane region" description="Helical" evidence="6">
    <location>
        <begin position="284"/>
        <end position="311"/>
    </location>
</feature>
<dbReference type="Pfam" id="PF02687">
    <property type="entry name" value="FtsX"/>
    <property type="match status" value="1"/>
</dbReference>
<evidence type="ECO:0000313" key="8">
    <source>
        <dbReference type="EMBL" id="TLX46751.1"/>
    </source>
</evidence>
<evidence type="ECO:0000256" key="3">
    <source>
        <dbReference type="ARBA" id="ARBA00022692"/>
    </source>
</evidence>
<dbReference type="OrthoDB" id="6244065at2"/>
<proteinExistence type="predicted"/>
<feature type="domain" description="ABC3 transporter permease C-terminal" evidence="7">
    <location>
        <begin position="289"/>
        <end position="406"/>
    </location>
</feature>
<accession>A0A5R9Q0V0</accession>
<evidence type="ECO:0000256" key="4">
    <source>
        <dbReference type="ARBA" id="ARBA00022989"/>
    </source>
</evidence>
<feature type="transmembrane region" description="Helical" evidence="6">
    <location>
        <begin position="747"/>
        <end position="772"/>
    </location>
</feature>
<evidence type="ECO:0000256" key="2">
    <source>
        <dbReference type="ARBA" id="ARBA00022475"/>
    </source>
</evidence>
<feature type="transmembrane region" description="Helical" evidence="6">
    <location>
        <begin position="422"/>
        <end position="443"/>
    </location>
</feature>
<name>A0A5R9Q0V0_9GAMM</name>
<feature type="transmembrane region" description="Helical" evidence="6">
    <location>
        <begin position="660"/>
        <end position="683"/>
    </location>
</feature>
<protein>
    <recommendedName>
        <fullName evidence="7">ABC3 transporter permease C-terminal domain-containing protein</fullName>
    </recommendedName>
</protein>
<keyword evidence="2" id="KW-1003">Cell membrane</keyword>
<dbReference type="AlphaFoldDB" id="A0A5R9Q0V0"/>
<comment type="caution">
    <text evidence="8">The sequence shown here is derived from an EMBL/GenBank/DDBJ whole genome shotgun (WGS) entry which is preliminary data.</text>
</comment>
<evidence type="ECO:0000259" key="7">
    <source>
        <dbReference type="Pfam" id="PF02687"/>
    </source>
</evidence>
<dbReference type="InterPro" id="IPR003838">
    <property type="entry name" value="ABC3_permease_C"/>
</dbReference>
<keyword evidence="4 6" id="KW-1133">Transmembrane helix</keyword>
<keyword evidence="3 6" id="KW-0812">Transmembrane</keyword>
<organism evidence="8 9">
    <name type="scientific">Pseudoalteromonas phenolica</name>
    <dbReference type="NCBI Taxonomy" id="161398"/>
    <lineage>
        <taxon>Bacteria</taxon>
        <taxon>Pseudomonadati</taxon>
        <taxon>Pseudomonadota</taxon>
        <taxon>Gammaproteobacteria</taxon>
        <taxon>Alteromonadales</taxon>
        <taxon>Pseudoalteromonadaceae</taxon>
        <taxon>Pseudoalteromonas</taxon>
    </lineage>
</organism>
<keyword evidence="5 6" id="KW-0472">Membrane</keyword>
<dbReference type="RefSeq" id="WP_138481792.1">
    <property type="nucleotide sequence ID" value="NZ_PPSW01000017.1"/>
</dbReference>
<feature type="transmembrane region" description="Helical" evidence="6">
    <location>
        <begin position="718"/>
        <end position="741"/>
    </location>
</feature>
<feature type="transmembrane region" description="Helical" evidence="6">
    <location>
        <begin position="334"/>
        <end position="358"/>
    </location>
</feature>
<sequence length="789" mass="88977">MWSNHRDQRWDDSLIMWDDIQLGWRHWQSQRLRWGFLVLAWGLFSALVVTVVQLGVSLSKDRPTWSGSNKPIYTVAYGLQGQLTSAKGTHIDEARELPEAAHYSKFVIQNRPLLVNGRETKVAILFYDVNFFRMLQSDENLWRSEQVFATYQLKQKLSQTGKDIVVEIANSSQTLEHWLPEEFNTFSSNQIDLYMPLSRLGDVIPFFKGNNATETQALMNELPLYYGLIEVAENFSVSQAKQHVQSRVDEAGDSLVSLNLKTNIELVKGVELSPQHRSELLRQLVILSIILIAFAFVLITNYFSVVAALALKRSREFSLKFALGASFKAQLKHLVFESLPFLFVVLLIAILSAILIQWQLYSSDIFKKYFSAQWQFSWSLWALVLLGCLGTIFLVSLLPVINLLKSTHFSRAKAGASKTQKSLIIIQLSLQIVLTLFALNFALSCGYQELKMQWSDKLSMSVNGHEVNRYDDMPFALSVDWLNGHKEGMTLSDSPLISPRFPQYKIHLNNSYGDQVYFTDHIKVAENFFSTVAAKFLYQGQLTQSTVVINKALAMALTSHRNYQSLIGKELRFEQDETSYTIAAVLENLPHAGESLSDIPMVYSSITPSTELYSPLYVYSSDSASGSKILSHLDIDAGFGKVKPLGDISQQLFDLNKNRIGLLIITLQVAALIFVILVVGILYQIKTMLLAEQRVLGLKLAIGKTKGNLLRDEIFKKLVILLVSMMFFITALTFSEGYFIQLVKLEITAVIPVVSSMVIVLIALLSSSFLALRSLNTNSIKTLLSEQAF</sequence>
<feature type="transmembrane region" description="Helical" evidence="6">
    <location>
        <begin position="34"/>
        <end position="56"/>
    </location>
</feature>
<evidence type="ECO:0000313" key="9">
    <source>
        <dbReference type="Proteomes" id="UP000309186"/>
    </source>
</evidence>
<gene>
    <name evidence="8" type="ORF">C1E24_12140</name>
</gene>
<dbReference type="GO" id="GO:0005886">
    <property type="term" value="C:plasma membrane"/>
    <property type="evidence" value="ECO:0007669"/>
    <property type="project" value="UniProtKB-SubCell"/>
</dbReference>